<proteinExistence type="predicted"/>
<sequence>MARGKRTYGNLIGSMKPIEESAFQIIEPSTKFNSEANELDFIDSFTINGSEVKLGILKTPGHTPDHQCPIFVKNNLIDFIQLGESVGTIYHTSELITMPISLCSSITTIFIFDSDNK</sequence>
<evidence type="ECO:0000313" key="1">
    <source>
        <dbReference type="EMBL" id="GAJ08126.1"/>
    </source>
</evidence>
<reference evidence="1" key="1">
    <citation type="journal article" date="2014" name="Front. Microbiol.">
        <title>High frequency of phylogenetically diverse reductive dehalogenase-homologous genes in deep subseafloor sedimentary metagenomes.</title>
        <authorList>
            <person name="Kawai M."/>
            <person name="Futagami T."/>
            <person name="Toyoda A."/>
            <person name="Takaki Y."/>
            <person name="Nishi S."/>
            <person name="Hori S."/>
            <person name="Arai W."/>
            <person name="Tsubouchi T."/>
            <person name="Morono Y."/>
            <person name="Uchiyama I."/>
            <person name="Ito T."/>
            <person name="Fujiyama A."/>
            <person name="Inagaki F."/>
            <person name="Takami H."/>
        </authorList>
    </citation>
    <scope>NUCLEOTIDE SEQUENCE</scope>
    <source>
        <strain evidence="1">Expedition CK06-06</strain>
    </source>
</reference>
<dbReference type="Gene3D" id="3.60.15.10">
    <property type="entry name" value="Ribonuclease Z/Hydroxyacylglutathione hydrolase-like"/>
    <property type="match status" value="1"/>
</dbReference>
<protein>
    <recommendedName>
        <fullName evidence="2">Metallo-beta-lactamase domain-containing protein</fullName>
    </recommendedName>
</protein>
<dbReference type="EMBL" id="BARW01033285">
    <property type="protein sequence ID" value="GAJ08126.1"/>
    <property type="molecule type" value="Genomic_DNA"/>
</dbReference>
<comment type="caution">
    <text evidence="1">The sequence shown here is derived from an EMBL/GenBank/DDBJ whole genome shotgun (WGS) entry which is preliminary data.</text>
</comment>
<accession>X1V6W4</accession>
<name>X1V6W4_9ZZZZ</name>
<evidence type="ECO:0008006" key="2">
    <source>
        <dbReference type="Google" id="ProtNLM"/>
    </source>
</evidence>
<gene>
    <name evidence="1" type="ORF">S12H4_52459</name>
</gene>
<dbReference type="InterPro" id="IPR036866">
    <property type="entry name" value="RibonucZ/Hydroxyglut_hydro"/>
</dbReference>
<dbReference type="AlphaFoldDB" id="X1V6W4"/>
<organism evidence="1">
    <name type="scientific">marine sediment metagenome</name>
    <dbReference type="NCBI Taxonomy" id="412755"/>
    <lineage>
        <taxon>unclassified sequences</taxon>
        <taxon>metagenomes</taxon>
        <taxon>ecological metagenomes</taxon>
    </lineage>
</organism>